<organism evidence="1 2">
    <name type="scientific">Nocardioides bizhenqiangii</name>
    <dbReference type="NCBI Taxonomy" id="3095076"/>
    <lineage>
        <taxon>Bacteria</taxon>
        <taxon>Bacillati</taxon>
        <taxon>Actinomycetota</taxon>
        <taxon>Actinomycetes</taxon>
        <taxon>Propionibacteriales</taxon>
        <taxon>Nocardioidaceae</taxon>
        <taxon>Nocardioides</taxon>
    </lineage>
</organism>
<evidence type="ECO:0000313" key="1">
    <source>
        <dbReference type="EMBL" id="WQQ28085.1"/>
    </source>
</evidence>
<keyword evidence="2" id="KW-1185">Reference proteome</keyword>
<protein>
    <recommendedName>
        <fullName evidence="3">Sulfotransferase family protein</fullName>
    </recommendedName>
</protein>
<dbReference type="RefSeq" id="WP_322938290.1">
    <property type="nucleotide sequence ID" value="NZ_CP141059.1"/>
</dbReference>
<reference evidence="2" key="1">
    <citation type="submission" date="2023-12" db="EMBL/GenBank/DDBJ databases">
        <title>Novel species in genus Nocardioides.</title>
        <authorList>
            <person name="Zhou H."/>
        </authorList>
    </citation>
    <scope>NUCLEOTIDE SEQUENCE [LARGE SCALE GENOMIC DNA]</scope>
    <source>
        <strain evidence="2">HM61</strain>
    </source>
</reference>
<dbReference type="Proteomes" id="UP001327225">
    <property type="component" value="Chromosome"/>
</dbReference>
<evidence type="ECO:0008006" key="3">
    <source>
        <dbReference type="Google" id="ProtNLM"/>
    </source>
</evidence>
<name>A0ABZ0ZUV4_9ACTN</name>
<dbReference type="InterPro" id="IPR027417">
    <property type="entry name" value="P-loop_NTPase"/>
</dbReference>
<gene>
    <name evidence="1" type="ORF">SHK19_07590</name>
</gene>
<dbReference type="EMBL" id="CP141059">
    <property type="protein sequence ID" value="WQQ28085.1"/>
    <property type="molecule type" value="Genomic_DNA"/>
</dbReference>
<dbReference type="Gene3D" id="3.40.50.300">
    <property type="entry name" value="P-loop containing nucleotide triphosphate hydrolases"/>
    <property type="match status" value="1"/>
</dbReference>
<accession>A0ABZ0ZUV4</accession>
<dbReference type="SUPFAM" id="SSF52540">
    <property type="entry name" value="P-loop containing nucleoside triphosphate hydrolases"/>
    <property type="match status" value="1"/>
</dbReference>
<evidence type="ECO:0000313" key="2">
    <source>
        <dbReference type="Proteomes" id="UP001327225"/>
    </source>
</evidence>
<sequence length="360" mass="40783">MPEPVDIVLHIGTGKTGTTTIQSVLGRSRAALAAGGTLYPRAFGRRRHRGFGFLILPDPQLVRSPEWLRAGNADLDPEEFRQRVLRRLRREITPDVRRLLISDEALYRRNAAAVTRVREFAEARGGATRVVIYLRRQDDHLASNYQQVVKGGGIARIAEWAATDRHFMYDYHRHLARWRDHLGPATFVVRTFERERFLRGSLVADFVDAAGLAVDETELAAVERRNESLCAEAVEVLRLLNLHRVENEGARAGLIINSDHVERLQRVAGPILTLPAETLDRFQDRWAASNRAVATEFLDAPDGELFRSTRREHDTTTRQLLDPARLDHYLEILEIPEQHHAALRQIAEREASAAAATRSL</sequence>
<proteinExistence type="predicted"/>